<comment type="caution">
    <text evidence="1">The sequence shown here is derived from an EMBL/GenBank/DDBJ whole genome shotgun (WGS) entry which is preliminary data.</text>
</comment>
<dbReference type="Proteomes" id="UP000801492">
    <property type="component" value="Unassembled WGS sequence"/>
</dbReference>
<dbReference type="AlphaFoldDB" id="A0A8K0DT96"/>
<name>A0A8K0DT96_IGNLU</name>
<accession>A0A8K0DT96</accession>
<reference evidence="1" key="1">
    <citation type="submission" date="2019-08" db="EMBL/GenBank/DDBJ databases">
        <title>The genome of the North American firefly Photinus pyralis.</title>
        <authorList>
            <consortium name="Photinus pyralis genome working group"/>
            <person name="Fallon T.R."/>
            <person name="Sander Lower S.E."/>
            <person name="Weng J.-K."/>
        </authorList>
    </citation>
    <scope>NUCLEOTIDE SEQUENCE</scope>
    <source>
        <strain evidence="1">TRF0915ILg1</strain>
        <tissue evidence="1">Whole body</tissue>
    </source>
</reference>
<organism evidence="1 2">
    <name type="scientific">Ignelater luminosus</name>
    <name type="common">Cucubano</name>
    <name type="synonym">Pyrophorus luminosus</name>
    <dbReference type="NCBI Taxonomy" id="2038154"/>
    <lineage>
        <taxon>Eukaryota</taxon>
        <taxon>Metazoa</taxon>
        <taxon>Ecdysozoa</taxon>
        <taxon>Arthropoda</taxon>
        <taxon>Hexapoda</taxon>
        <taxon>Insecta</taxon>
        <taxon>Pterygota</taxon>
        <taxon>Neoptera</taxon>
        <taxon>Endopterygota</taxon>
        <taxon>Coleoptera</taxon>
        <taxon>Polyphaga</taxon>
        <taxon>Elateriformia</taxon>
        <taxon>Elateroidea</taxon>
        <taxon>Elateridae</taxon>
        <taxon>Agrypninae</taxon>
        <taxon>Pyrophorini</taxon>
        <taxon>Ignelater</taxon>
    </lineage>
</organism>
<dbReference type="OrthoDB" id="6765664at2759"/>
<keyword evidence="2" id="KW-1185">Reference proteome</keyword>
<gene>
    <name evidence="1" type="ORF">ILUMI_00107</name>
</gene>
<dbReference type="EMBL" id="VTPC01000027">
    <property type="protein sequence ID" value="KAF2906070.1"/>
    <property type="molecule type" value="Genomic_DNA"/>
</dbReference>
<evidence type="ECO:0000313" key="1">
    <source>
        <dbReference type="EMBL" id="KAF2906070.1"/>
    </source>
</evidence>
<evidence type="ECO:0000313" key="2">
    <source>
        <dbReference type="Proteomes" id="UP000801492"/>
    </source>
</evidence>
<proteinExistence type="predicted"/>
<protein>
    <submittedName>
        <fullName evidence="1">Uncharacterized protein</fullName>
    </submittedName>
</protein>
<sequence>MDLKVDKEFLQAKSDNLPQIDVFMVAEFFRNDECFTASELSGVKEKKVNMQQFFHTGCYTELFWYGSNIVCTVLLTNFDTPEVLVLLDGRGEVSILVKSPCSCSISALADDKISLTRCCRERFTKAFLGVVGVNLFLSS</sequence>